<dbReference type="AlphaFoldDB" id="A0A5J5KZ15"/>
<dbReference type="OrthoDB" id="4882763at2"/>
<reference evidence="2 3" key="1">
    <citation type="submission" date="2019-05" db="EMBL/GenBank/DDBJ databases">
        <title>Kocuria coralli sp. nov., a novel actinobacterium isolated from coral reef seawater.</title>
        <authorList>
            <person name="Li J."/>
        </authorList>
    </citation>
    <scope>NUCLEOTIDE SEQUENCE [LARGE SCALE GENOMIC DNA]</scope>
    <source>
        <strain evidence="2 3">SCSIO 13007</strain>
    </source>
</reference>
<evidence type="ECO:0008006" key="4">
    <source>
        <dbReference type="Google" id="ProtNLM"/>
    </source>
</evidence>
<gene>
    <name evidence="2" type="ORF">FCK90_08480</name>
</gene>
<accession>A0A5J5KZ15</accession>
<sequence>MTHLAHTYWARTPTQPTGTDDAPVLLPAERAALLQPLFGPDVAVGGISAAQLWGIPVMTGMNWAQEVLGERAGPAFIDPRPHLSFCGRRRHQGRLDLVLRQGLGLPLENGLWGCRVTGAIETLLAIQPVLPGWRSVVAADYVLATGLGYHDPRWPLAPEDLLALLDRLPPRTRGRAALRLALHRCAPNVWSPMETLLRLILVHAGLPTPTPNAPVLLPNGSRAYLDLAWEEEKVAVEYNGEVHYRDRKAYGDEMHRLAQLRRLGWAVHIAVLEDLRERRRREAMLREIRGSLARRARPH</sequence>
<protein>
    <recommendedName>
        <fullName evidence="4">DUF559 domain-containing protein</fullName>
    </recommendedName>
</protein>
<evidence type="ECO:0000313" key="3">
    <source>
        <dbReference type="Proteomes" id="UP000325957"/>
    </source>
</evidence>
<feature type="region of interest" description="Disordered" evidence="1">
    <location>
        <begin position="1"/>
        <end position="21"/>
    </location>
</feature>
<name>A0A5J5KZ15_9MICC</name>
<dbReference type="Proteomes" id="UP000325957">
    <property type="component" value="Unassembled WGS sequence"/>
</dbReference>
<comment type="caution">
    <text evidence="2">The sequence shown here is derived from an EMBL/GenBank/DDBJ whole genome shotgun (WGS) entry which is preliminary data.</text>
</comment>
<dbReference type="RefSeq" id="WP_158033878.1">
    <property type="nucleotide sequence ID" value="NZ_ML708617.1"/>
</dbReference>
<organism evidence="2 3">
    <name type="scientific">Kocuria coralli</name>
    <dbReference type="NCBI Taxonomy" id="1461025"/>
    <lineage>
        <taxon>Bacteria</taxon>
        <taxon>Bacillati</taxon>
        <taxon>Actinomycetota</taxon>
        <taxon>Actinomycetes</taxon>
        <taxon>Micrococcales</taxon>
        <taxon>Micrococcaceae</taxon>
        <taxon>Kocuria</taxon>
    </lineage>
</organism>
<evidence type="ECO:0000256" key="1">
    <source>
        <dbReference type="SAM" id="MobiDB-lite"/>
    </source>
</evidence>
<evidence type="ECO:0000313" key="2">
    <source>
        <dbReference type="EMBL" id="KAA9394145.1"/>
    </source>
</evidence>
<dbReference type="EMBL" id="SZWF01000009">
    <property type="protein sequence ID" value="KAA9394145.1"/>
    <property type="molecule type" value="Genomic_DNA"/>
</dbReference>
<keyword evidence="3" id="KW-1185">Reference proteome</keyword>
<proteinExistence type="predicted"/>